<feature type="transmembrane region" description="Helical" evidence="8">
    <location>
        <begin position="225"/>
        <end position="249"/>
    </location>
</feature>
<feature type="transmembrane region" description="Helical" evidence="8">
    <location>
        <begin position="63"/>
        <end position="84"/>
    </location>
</feature>
<feature type="compositionally biased region" description="Basic and acidic residues" evidence="7">
    <location>
        <begin position="345"/>
        <end position="354"/>
    </location>
</feature>
<evidence type="ECO:0000256" key="4">
    <source>
        <dbReference type="ARBA" id="ARBA00022847"/>
    </source>
</evidence>
<keyword evidence="10" id="KW-1185">Reference proteome</keyword>
<evidence type="ECO:0000256" key="5">
    <source>
        <dbReference type="ARBA" id="ARBA00022989"/>
    </source>
</evidence>
<evidence type="ECO:0000313" key="10">
    <source>
        <dbReference type="Proteomes" id="UP001487740"/>
    </source>
</evidence>
<keyword evidence="3 8" id="KW-0812">Transmembrane</keyword>
<dbReference type="GO" id="GO:0015293">
    <property type="term" value="F:symporter activity"/>
    <property type="evidence" value="ECO:0007669"/>
    <property type="project" value="UniProtKB-KW"/>
</dbReference>
<organism evidence="9 10">
    <name type="scientific">Scylla paramamosain</name>
    <name type="common">Mud crab</name>
    <dbReference type="NCBI Taxonomy" id="85552"/>
    <lineage>
        <taxon>Eukaryota</taxon>
        <taxon>Metazoa</taxon>
        <taxon>Ecdysozoa</taxon>
        <taxon>Arthropoda</taxon>
        <taxon>Crustacea</taxon>
        <taxon>Multicrustacea</taxon>
        <taxon>Malacostraca</taxon>
        <taxon>Eumalacostraca</taxon>
        <taxon>Eucarida</taxon>
        <taxon>Decapoda</taxon>
        <taxon>Pleocyemata</taxon>
        <taxon>Brachyura</taxon>
        <taxon>Eubrachyura</taxon>
        <taxon>Portunoidea</taxon>
        <taxon>Portunidae</taxon>
        <taxon>Portuninae</taxon>
        <taxon>Scylla</taxon>
    </lineage>
</organism>
<feature type="transmembrane region" description="Helical" evidence="8">
    <location>
        <begin position="200"/>
        <end position="219"/>
    </location>
</feature>
<evidence type="ECO:0000313" key="9">
    <source>
        <dbReference type="EMBL" id="KAK8387500.1"/>
    </source>
</evidence>
<evidence type="ECO:0000256" key="1">
    <source>
        <dbReference type="ARBA" id="ARBA00004141"/>
    </source>
</evidence>
<reference evidence="9 10" key="1">
    <citation type="submission" date="2023-03" db="EMBL/GenBank/DDBJ databases">
        <title>High-quality genome of Scylla paramamosain provides insights in environmental adaptation.</title>
        <authorList>
            <person name="Zhang L."/>
        </authorList>
    </citation>
    <scope>NUCLEOTIDE SEQUENCE [LARGE SCALE GENOMIC DNA]</scope>
    <source>
        <strain evidence="9">LZ_2023a</strain>
        <tissue evidence="9">Muscle</tissue>
    </source>
</reference>
<dbReference type="GO" id="GO:0016020">
    <property type="term" value="C:membrane"/>
    <property type="evidence" value="ECO:0007669"/>
    <property type="project" value="UniProtKB-SubCell"/>
</dbReference>
<evidence type="ECO:0008006" key="11">
    <source>
        <dbReference type="Google" id="ProtNLM"/>
    </source>
</evidence>
<keyword evidence="6 8" id="KW-0472">Membrane</keyword>
<dbReference type="InterPro" id="IPR004710">
    <property type="entry name" value="Bilac:Na_transpt"/>
</dbReference>
<dbReference type="AlphaFoldDB" id="A0AAW0TJ51"/>
<name>A0AAW0TJ51_SCYPA</name>
<feature type="transmembrane region" description="Helical" evidence="8">
    <location>
        <begin position="129"/>
        <end position="151"/>
    </location>
</feature>
<dbReference type="PANTHER" id="PTHR10361">
    <property type="entry name" value="SODIUM-BILE ACID COTRANSPORTER"/>
    <property type="match status" value="1"/>
</dbReference>
<evidence type="ECO:0000256" key="8">
    <source>
        <dbReference type="SAM" id="Phobius"/>
    </source>
</evidence>
<feature type="region of interest" description="Disordered" evidence="7">
    <location>
        <begin position="322"/>
        <end position="367"/>
    </location>
</feature>
<gene>
    <name evidence="9" type="ORF">O3P69_018205</name>
</gene>
<dbReference type="InterPro" id="IPR038770">
    <property type="entry name" value="Na+/solute_symporter_sf"/>
</dbReference>
<keyword evidence="5 8" id="KW-1133">Transmembrane helix</keyword>
<dbReference type="Pfam" id="PF01758">
    <property type="entry name" value="SBF"/>
    <property type="match status" value="1"/>
</dbReference>
<dbReference type="PANTHER" id="PTHR10361:SF28">
    <property type="entry name" value="P3 PROTEIN-RELATED"/>
    <property type="match status" value="1"/>
</dbReference>
<feature type="transmembrane region" description="Helical" evidence="8">
    <location>
        <begin position="286"/>
        <end position="308"/>
    </location>
</feature>
<evidence type="ECO:0000256" key="6">
    <source>
        <dbReference type="ARBA" id="ARBA00023136"/>
    </source>
</evidence>
<dbReference type="EMBL" id="JARAKH010000030">
    <property type="protein sequence ID" value="KAK8387500.1"/>
    <property type="molecule type" value="Genomic_DNA"/>
</dbReference>
<evidence type="ECO:0000256" key="2">
    <source>
        <dbReference type="ARBA" id="ARBA00006528"/>
    </source>
</evidence>
<feature type="transmembrane region" description="Helical" evidence="8">
    <location>
        <begin position="256"/>
        <end position="280"/>
    </location>
</feature>
<comment type="subcellular location">
    <subcellularLocation>
        <location evidence="1">Membrane</location>
        <topology evidence="1">Multi-pass membrane protein</topology>
    </subcellularLocation>
</comment>
<dbReference type="Proteomes" id="UP001487740">
    <property type="component" value="Unassembled WGS sequence"/>
</dbReference>
<dbReference type="InterPro" id="IPR002657">
    <property type="entry name" value="BilAc:Na_symport/Acr3"/>
</dbReference>
<accession>A0AAW0TJ51</accession>
<feature type="transmembrane region" description="Helical" evidence="8">
    <location>
        <begin position="157"/>
        <end position="180"/>
    </location>
</feature>
<sequence length="367" mass="39688">MKVNETVAEGEMAMTVKLKSDNLITIYTYVVGVTTAVVYFLMGMTIDLQVVKGIAKRPVGPAVGIFCQYIMMPLISFGLGLALYSGDSFEERLMRLGMFLSGCCPGGGASNMWTHLLGGSLDLSCMMTCVSTFVSFASVPLWVLTLGPVIMSDADFVIPYIDITITVISLIIPCGVGILLQAKFPGSKMVRFCSKMMSPFCAMNLILIFTFGTYCYLYIFTLFDWRTLVAGIALPTLGYTAGSIFAALFRMDTARIIAVGVETGVQNYTIALVILILTVSSPAGEIATALPGAFMLFTPLPLLILLFIRKSYLWYRNRHSDKLSPSTGLKDVPGKTGVSKGVAHHQSDVEKKGSGIDNLAAELSDKV</sequence>
<keyword evidence="4" id="KW-0813">Transport</keyword>
<dbReference type="Gene3D" id="1.20.1530.20">
    <property type="match status" value="1"/>
</dbReference>
<protein>
    <recommendedName>
        <fullName evidence="11">Ileal sodium/bile acid cotransporter</fullName>
    </recommendedName>
</protein>
<feature type="transmembrane region" description="Helical" evidence="8">
    <location>
        <begin position="96"/>
        <end position="117"/>
    </location>
</feature>
<evidence type="ECO:0000256" key="3">
    <source>
        <dbReference type="ARBA" id="ARBA00022692"/>
    </source>
</evidence>
<comment type="caution">
    <text evidence="9">The sequence shown here is derived from an EMBL/GenBank/DDBJ whole genome shotgun (WGS) entry which is preliminary data.</text>
</comment>
<evidence type="ECO:0000256" key="7">
    <source>
        <dbReference type="SAM" id="MobiDB-lite"/>
    </source>
</evidence>
<comment type="similarity">
    <text evidence="2">Belongs to the bile acid:sodium symporter (BASS) (TC 2.A.28) family.</text>
</comment>
<feature type="transmembrane region" description="Helical" evidence="8">
    <location>
        <begin position="24"/>
        <end position="42"/>
    </location>
</feature>
<proteinExistence type="inferred from homology"/>
<keyword evidence="4" id="KW-0769">Symport</keyword>